<evidence type="ECO:0000256" key="6">
    <source>
        <dbReference type="ARBA" id="ARBA00023033"/>
    </source>
</evidence>
<keyword evidence="3" id="KW-0274">FAD</keyword>
<dbReference type="InterPro" id="IPR002938">
    <property type="entry name" value="FAD-bd"/>
</dbReference>
<evidence type="ECO:0000313" key="9">
    <source>
        <dbReference type="EMBL" id="GGU44184.1"/>
    </source>
</evidence>
<keyword evidence="7" id="KW-0472">Membrane</keyword>
<evidence type="ECO:0000256" key="5">
    <source>
        <dbReference type="ARBA" id="ARBA00023002"/>
    </source>
</evidence>
<dbReference type="RefSeq" id="WP_189255291.1">
    <property type="nucleotide sequence ID" value="NZ_BMRE01000016.1"/>
</dbReference>
<keyword evidence="6" id="KW-0503">Monooxygenase</keyword>
<keyword evidence="7" id="KW-0812">Transmembrane</keyword>
<name>A0ABQ2UNK6_9PSEU</name>
<feature type="transmembrane region" description="Helical" evidence="7">
    <location>
        <begin position="7"/>
        <end position="25"/>
    </location>
</feature>
<keyword evidence="5" id="KW-0560">Oxidoreductase</keyword>
<dbReference type="InterPro" id="IPR036188">
    <property type="entry name" value="FAD/NAD-bd_sf"/>
</dbReference>
<proteinExistence type="predicted"/>
<evidence type="ECO:0000259" key="8">
    <source>
        <dbReference type="Pfam" id="PF01494"/>
    </source>
</evidence>
<keyword evidence="4" id="KW-0521">NADP</keyword>
<dbReference type="PANTHER" id="PTHR46028:SF2">
    <property type="entry name" value="KYNURENINE 3-MONOOXYGENASE"/>
    <property type="match status" value="1"/>
</dbReference>
<accession>A0ABQ2UNK6</accession>
<dbReference type="Pfam" id="PF01494">
    <property type="entry name" value="FAD_binding_3"/>
    <property type="match status" value="2"/>
</dbReference>
<protein>
    <recommendedName>
        <fullName evidence="8">FAD-binding domain-containing protein</fullName>
    </recommendedName>
</protein>
<keyword evidence="2" id="KW-0285">Flavoprotein</keyword>
<dbReference type="Proteomes" id="UP000649573">
    <property type="component" value="Unassembled WGS sequence"/>
</dbReference>
<gene>
    <name evidence="9" type="ORF">GCM10010178_40970</name>
</gene>
<organism evidence="9 10">
    <name type="scientific">Lentzea flava</name>
    <dbReference type="NCBI Taxonomy" id="103732"/>
    <lineage>
        <taxon>Bacteria</taxon>
        <taxon>Bacillati</taxon>
        <taxon>Actinomycetota</taxon>
        <taxon>Actinomycetes</taxon>
        <taxon>Pseudonocardiales</taxon>
        <taxon>Pseudonocardiaceae</taxon>
        <taxon>Lentzea</taxon>
    </lineage>
</organism>
<reference evidence="10" key="1">
    <citation type="journal article" date="2019" name="Int. J. Syst. Evol. Microbiol.">
        <title>The Global Catalogue of Microorganisms (GCM) 10K type strain sequencing project: providing services to taxonomists for standard genome sequencing and annotation.</title>
        <authorList>
            <consortium name="The Broad Institute Genomics Platform"/>
            <consortium name="The Broad Institute Genome Sequencing Center for Infectious Disease"/>
            <person name="Wu L."/>
            <person name="Ma J."/>
        </authorList>
    </citation>
    <scope>NUCLEOTIDE SEQUENCE [LARGE SCALE GENOMIC DNA]</scope>
    <source>
        <strain evidence="10">JCM 3296</strain>
    </source>
</reference>
<feature type="domain" description="FAD-binding" evidence="8">
    <location>
        <begin position="276"/>
        <end position="339"/>
    </location>
</feature>
<dbReference type="SUPFAM" id="SSF51905">
    <property type="entry name" value="FAD/NAD(P)-binding domain"/>
    <property type="match status" value="1"/>
</dbReference>
<dbReference type="PRINTS" id="PR00420">
    <property type="entry name" value="RNGMNOXGNASE"/>
</dbReference>
<evidence type="ECO:0000256" key="3">
    <source>
        <dbReference type="ARBA" id="ARBA00022827"/>
    </source>
</evidence>
<comment type="cofactor">
    <cofactor evidence="1">
        <name>FAD</name>
        <dbReference type="ChEBI" id="CHEBI:57692"/>
    </cofactor>
</comment>
<evidence type="ECO:0000256" key="1">
    <source>
        <dbReference type="ARBA" id="ARBA00001974"/>
    </source>
</evidence>
<evidence type="ECO:0000256" key="7">
    <source>
        <dbReference type="SAM" id="Phobius"/>
    </source>
</evidence>
<dbReference type="PANTHER" id="PTHR46028">
    <property type="entry name" value="KYNURENINE 3-MONOOXYGENASE"/>
    <property type="match status" value="1"/>
</dbReference>
<dbReference type="EMBL" id="BMRE01000016">
    <property type="protein sequence ID" value="GGU44184.1"/>
    <property type="molecule type" value="Genomic_DNA"/>
</dbReference>
<evidence type="ECO:0000256" key="2">
    <source>
        <dbReference type="ARBA" id="ARBA00022630"/>
    </source>
</evidence>
<feature type="domain" description="FAD-binding" evidence="8">
    <location>
        <begin position="8"/>
        <end position="209"/>
    </location>
</feature>
<dbReference type="Gene3D" id="3.50.50.60">
    <property type="entry name" value="FAD/NAD(P)-binding domain"/>
    <property type="match status" value="1"/>
</dbReference>
<evidence type="ECO:0000313" key="10">
    <source>
        <dbReference type="Proteomes" id="UP000649573"/>
    </source>
</evidence>
<comment type="caution">
    <text evidence="9">The sequence shown here is derived from an EMBL/GenBank/DDBJ whole genome shotgun (WGS) entry which is preliminary data.</text>
</comment>
<evidence type="ECO:0000256" key="4">
    <source>
        <dbReference type="ARBA" id="ARBA00022857"/>
    </source>
</evidence>
<keyword evidence="10" id="KW-1185">Reference proteome</keyword>
<sequence length="445" mass="48097">MKDEDSGIVIIGGGPVGLVAAMYLAPRFGSVTVLEKRPDPRSRLGAVGRSITVMLSTRGWRALSEVGLEDFVRSICVPIHGRCAHLADGSSHVTPYSRDRRPIWSVERARLHRLLLDAAEATPGVRLCFDQQVREVDLDSPAVVVGSRTLRCRLVLGCDGAHSTTRAALVSRGAREEVRTLEMAYQEIDVPGGWLDPSTMHYWPTGDGFFGAFPLPSGDFAGSLFMRLDGPAPSYASVSGGYDLLGMFTSRFPEPAAAIGDLAGQLASKTVSTITIASCDRWVWEGKLALLGDACHAMAPFMGHGMNCGFEDVRTFVGCLDSIDDTASALAVYEKSRVEEAKAISALSQQHYHTMANPPPDKAAVLVEEALRERLFDLFPERFVPLYEQCAFTEESYATLLRNDLLLESLVEELLGIHGPELVSAPASTLRARVSGAAAAITKES</sequence>
<keyword evidence="7" id="KW-1133">Transmembrane helix</keyword>